<reference evidence="2" key="1">
    <citation type="journal article" date="2023" name="Front. Plant Sci.">
        <title>Chromosomal-level genome assembly of Melastoma candidum provides insights into trichome evolution.</title>
        <authorList>
            <person name="Zhong Y."/>
            <person name="Wu W."/>
            <person name="Sun C."/>
            <person name="Zou P."/>
            <person name="Liu Y."/>
            <person name="Dai S."/>
            <person name="Zhou R."/>
        </authorList>
    </citation>
    <scope>NUCLEOTIDE SEQUENCE [LARGE SCALE GENOMIC DNA]</scope>
</reference>
<organism evidence="1 2">
    <name type="scientific">Melastoma candidum</name>
    <dbReference type="NCBI Taxonomy" id="119954"/>
    <lineage>
        <taxon>Eukaryota</taxon>
        <taxon>Viridiplantae</taxon>
        <taxon>Streptophyta</taxon>
        <taxon>Embryophyta</taxon>
        <taxon>Tracheophyta</taxon>
        <taxon>Spermatophyta</taxon>
        <taxon>Magnoliopsida</taxon>
        <taxon>eudicotyledons</taxon>
        <taxon>Gunneridae</taxon>
        <taxon>Pentapetalae</taxon>
        <taxon>rosids</taxon>
        <taxon>malvids</taxon>
        <taxon>Myrtales</taxon>
        <taxon>Melastomataceae</taxon>
        <taxon>Melastomatoideae</taxon>
        <taxon>Melastomateae</taxon>
        <taxon>Melastoma</taxon>
    </lineage>
</organism>
<proteinExistence type="predicted"/>
<dbReference type="EMBL" id="CM042889">
    <property type="protein sequence ID" value="KAI4320481.1"/>
    <property type="molecule type" value="Genomic_DNA"/>
</dbReference>
<dbReference type="Proteomes" id="UP001057402">
    <property type="component" value="Chromosome 10"/>
</dbReference>
<protein>
    <submittedName>
        <fullName evidence="1">Uncharacterized protein</fullName>
    </submittedName>
</protein>
<evidence type="ECO:0000313" key="1">
    <source>
        <dbReference type="EMBL" id="KAI4320481.1"/>
    </source>
</evidence>
<name>A0ACB9M900_9MYRT</name>
<gene>
    <name evidence="1" type="ORF">MLD38_033958</name>
</gene>
<sequence length="120" mass="13703">MVALIGRFRKLEVPIYSGEEGPKKAEEFIVELENAFDEGLSVDEYEAKFSALSRYGQPISAEVKAKKFEEGPRPEIIFQLRTLMLTIYEEIYMRAQSAEEGWEDMKPAGEEANMKMMLGV</sequence>
<comment type="caution">
    <text evidence="1">The sequence shown here is derived from an EMBL/GenBank/DDBJ whole genome shotgun (WGS) entry which is preliminary data.</text>
</comment>
<accession>A0ACB9M900</accession>
<evidence type="ECO:0000313" key="2">
    <source>
        <dbReference type="Proteomes" id="UP001057402"/>
    </source>
</evidence>
<keyword evidence="2" id="KW-1185">Reference proteome</keyword>